<dbReference type="Gene3D" id="2.150.10.10">
    <property type="entry name" value="Serralysin-like metalloprotease, C-terminal"/>
    <property type="match status" value="8"/>
</dbReference>
<dbReference type="InterPro" id="IPR018511">
    <property type="entry name" value="Hemolysin-typ_Ca-bd_CS"/>
</dbReference>
<dbReference type="EMBL" id="FTOT01000006">
    <property type="protein sequence ID" value="SIT15308.1"/>
    <property type="molecule type" value="Genomic_DNA"/>
</dbReference>
<dbReference type="PROSITE" id="PS00330">
    <property type="entry name" value="HEMOLYSIN_CALCIUM"/>
    <property type="match status" value="5"/>
</dbReference>
<evidence type="ECO:0000256" key="2">
    <source>
        <dbReference type="ARBA" id="ARBA00022525"/>
    </source>
</evidence>
<dbReference type="GO" id="GO:0005576">
    <property type="term" value="C:extracellular region"/>
    <property type="evidence" value="ECO:0007669"/>
    <property type="project" value="UniProtKB-SubCell"/>
</dbReference>
<name>A0A1N7PXH3_9RHOB</name>
<dbReference type="InterPro" id="IPR050557">
    <property type="entry name" value="RTX_toxin/Mannuronan_C5-epim"/>
</dbReference>
<reference evidence="3 4" key="1">
    <citation type="submission" date="2017-01" db="EMBL/GenBank/DDBJ databases">
        <authorList>
            <person name="Mah S.A."/>
            <person name="Swanson W.J."/>
            <person name="Moy G.W."/>
            <person name="Vacquier V.D."/>
        </authorList>
    </citation>
    <scope>NUCLEOTIDE SEQUENCE [LARGE SCALE GENOMIC DNA]</scope>
    <source>
        <strain evidence="3 4">DSM 26375</strain>
    </source>
</reference>
<dbReference type="PANTHER" id="PTHR38340">
    <property type="entry name" value="S-LAYER PROTEIN"/>
    <property type="match status" value="1"/>
</dbReference>
<dbReference type="STRING" id="1086013.SAMN05421774_106236"/>
<proteinExistence type="predicted"/>
<dbReference type="PRINTS" id="PR00313">
    <property type="entry name" value="CABNDNGRPT"/>
</dbReference>
<keyword evidence="2" id="KW-0964">Secreted</keyword>
<organism evidence="3 4">
    <name type="scientific">Gemmobacter megaterium</name>
    <dbReference type="NCBI Taxonomy" id="1086013"/>
    <lineage>
        <taxon>Bacteria</taxon>
        <taxon>Pseudomonadati</taxon>
        <taxon>Pseudomonadota</taxon>
        <taxon>Alphaproteobacteria</taxon>
        <taxon>Rhodobacterales</taxon>
        <taxon>Paracoccaceae</taxon>
        <taxon>Gemmobacter</taxon>
    </lineage>
</organism>
<evidence type="ECO:0000313" key="3">
    <source>
        <dbReference type="EMBL" id="SIT15308.1"/>
    </source>
</evidence>
<dbReference type="Proteomes" id="UP000186141">
    <property type="component" value="Unassembled WGS sequence"/>
</dbReference>
<dbReference type="InterPro" id="IPR011049">
    <property type="entry name" value="Serralysin-like_metalloprot_C"/>
</dbReference>
<evidence type="ECO:0000313" key="4">
    <source>
        <dbReference type="Proteomes" id="UP000186141"/>
    </source>
</evidence>
<gene>
    <name evidence="3" type="ORF">SAMN05421774_106236</name>
</gene>
<protein>
    <submittedName>
        <fullName evidence="3">Ca2+-binding protein, RTX toxin-related</fullName>
    </submittedName>
</protein>
<dbReference type="GO" id="GO:0005509">
    <property type="term" value="F:calcium ion binding"/>
    <property type="evidence" value="ECO:0007669"/>
    <property type="project" value="InterPro"/>
</dbReference>
<evidence type="ECO:0000256" key="1">
    <source>
        <dbReference type="ARBA" id="ARBA00004613"/>
    </source>
</evidence>
<sequence>MPITGLPTGPGDDLVIVTPGDQQAVNGQTGTDTLRVDYRGLSSNIDYRYVSNGWYTFTDDFISRVDHIGFERYELWFGAGDDVLQGGALADSLSGGAGNDRITSGLGTDTIDGGAGLDRWIADYGSLNSDVRVVLQASAWSTVAGTGAQVRSIEEVALTTGSGNDRVDVRNVTGNHTFNAGAGNDIFQVASGWSSFNAGVGNDRLVANFSAATSRVTQVYTSNGWNRLSDAEGTRGVDYFGVEQFWLTGGSAGDSLIGGADNDKLVGRGGNDWLNGGGGQDTIDGGAGVDTWQANFDDRTAEVKINLNKQSANLAKIKGIEAIHLHSGKGNDVITAHAGAYNDSIFGNDGNDVISTGRGKDTVNGGAGTDTLIMDWSAVEDPTAHITHRYTANGWYRYSDKSGNRTDYYGVERFNLTGGAGNDWLGGGAELDTLRGGAGDDTLSSGEGRATIDGGLGNDMWEANLSKANYAVVLDALASQTAAQMTGRSFDIRNIERVSLTLGAGNDRISTAGYDLDDWVSGGAGDDTFNLGTGHDTVNGGEGDDLLIIDYKDQTESVSSRYTSNGWNRYAVGEDRHSVDYIAIERFDVTGGSGDDSLSGGAFHDTLRGGAGDDTLNSAQGIAVIDGGTGNDRWEADLSAETRSLVFDAAASQTSAQMTRQGYSIRNIEAVNVTLGIGDDRFSTAGYALDDTVNGGDGDDQIATGLGFDVVNGGGGIDLLILDYSTLRTGISSAYTSNGWNRYGDDGGTTAVDYLGIERFNVTGGSASDHLIGGALNDTLIGGAGHDTLDGGTGGADRIVGGAGVDTWIFNLGQSNQSHHLSLNAGGDGTLSNNGTSLSGIENVRLTTGAGDDRIDLGAMTGNHVLATGAGNDWINLGRGMKHSVNGGAGNDVLVADASMADGGVKTVYVSNGWYSLRSVTGAFNLEYLGIEAFDLTGSSRADNLVGHGGNDTLRGGAGNDILGGGAGNDVLYGGAGADQFLFNPRDAGVDLIADVESGDMLRFSAANISSLTAGDGSALGQWEAQIQTVGGVTSILLGLDGTAGYDFRVDLTGAFGAHDFQIANSALTGADLVLL</sequence>
<dbReference type="SUPFAM" id="SSF51120">
    <property type="entry name" value="beta-Roll"/>
    <property type="match status" value="8"/>
</dbReference>
<keyword evidence="4" id="KW-1185">Reference proteome</keyword>
<dbReference type="RefSeq" id="WP_159441449.1">
    <property type="nucleotide sequence ID" value="NZ_BMEH01000006.1"/>
</dbReference>
<accession>A0A1N7PXH3</accession>
<dbReference type="InterPro" id="IPR001343">
    <property type="entry name" value="Hemolysn_Ca-bd"/>
</dbReference>
<comment type="subcellular location">
    <subcellularLocation>
        <location evidence="1">Secreted</location>
    </subcellularLocation>
</comment>
<dbReference type="OrthoDB" id="7681731at2"/>
<dbReference type="PANTHER" id="PTHR38340:SF1">
    <property type="entry name" value="S-LAYER PROTEIN"/>
    <property type="match status" value="1"/>
</dbReference>
<dbReference type="Pfam" id="PF00353">
    <property type="entry name" value="HemolysinCabind"/>
    <property type="match status" value="11"/>
</dbReference>
<dbReference type="AlphaFoldDB" id="A0A1N7PXH3"/>